<dbReference type="InterPro" id="IPR032675">
    <property type="entry name" value="LRR_dom_sf"/>
</dbReference>
<dbReference type="Proteomes" id="UP000605846">
    <property type="component" value="Unassembled WGS sequence"/>
</dbReference>
<dbReference type="AlphaFoldDB" id="A0A8H7ERJ8"/>
<dbReference type="OrthoDB" id="421226at2759"/>
<dbReference type="EMBL" id="JABAYA010000042">
    <property type="protein sequence ID" value="KAF7728151.1"/>
    <property type="molecule type" value="Genomic_DNA"/>
</dbReference>
<dbReference type="InterPro" id="IPR006553">
    <property type="entry name" value="Leu-rich_rpt_Cys-con_subtyp"/>
</dbReference>
<sequence>MRRQRAEQEQQQQAQPETAVPTETTDNNTAETIEEEGQQTATTSVMYVPRTRPRTRSAAATAVIEKANKRKKKKDSDEDMSDSDQEGVAGPSAPRKTTPGRTRIAFCKSCNKRFSQMSNQTQALCTTCIDNKEDKPRKKEPKRRRIARKQGTPLNGAISKFPTLQDLCIDIVARHILDVEALGDISFINMDKIAKIICRNRQLTSQTARLFMGPKALLDMDEVGLLNIAHFCVNVQLLQLSYCGRMTDNVLLTYGKRLHQLRSIELSGPFLVTKAAWQQFFDIAGAQLESFGLRHTLRFTTQCVDSLVNNCPNLKHLRLSRLGKMHEDWLKKFSGMKYLETLELGWPPHSHQLSSEELIELLSHVGNNLTELSLPGCSNIDDDLLIDGILKYCPKLQNLDLSEATSITSHGIQRLFNEWKTVRPGHGLKRLLLDGCRELDDEALKAVLRHSGKSLTHLNIHSLDKLTATGLEALTEQGSGSVHCAELEYLDCGFVRAMDDFVLQKLVKTCSALKQIKVWGCHQLTDSVQMRQGLRIEGREQEYL</sequence>
<feature type="compositionally biased region" description="Basic residues" evidence="1">
    <location>
        <begin position="138"/>
        <end position="148"/>
    </location>
</feature>
<accession>A0A8H7ERJ8</accession>
<evidence type="ECO:0000313" key="2">
    <source>
        <dbReference type="EMBL" id="KAF7728151.1"/>
    </source>
</evidence>
<comment type="caution">
    <text evidence="2">The sequence shown here is derived from an EMBL/GenBank/DDBJ whole genome shotgun (WGS) entry which is preliminary data.</text>
</comment>
<reference evidence="2" key="1">
    <citation type="submission" date="2020-01" db="EMBL/GenBank/DDBJ databases">
        <title>Genome Sequencing of Three Apophysomyces-Like Fungal Strains Confirms a Novel Fungal Genus in the Mucoromycota with divergent Burkholderia-like Endosymbiotic Bacteria.</title>
        <authorList>
            <person name="Stajich J.E."/>
            <person name="Macias A.M."/>
            <person name="Carter-House D."/>
            <person name="Lovett B."/>
            <person name="Kasson L.R."/>
            <person name="Berry K."/>
            <person name="Grigoriev I."/>
            <person name="Chang Y."/>
            <person name="Spatafora J."/>
            <person name="Kasson M.T."/>
        </authorList>
    </citation>
    <scope>NUCLEOTIDE SEQUENCE</scope>
    <source>
        <strain evidence="2">NRRL A-21654</strain>
    </source>
</reference>
<dbReference type="PANTHER" id="PTHR13382">
    <property type="entry name" value="MITOCHONDRIAL ATP SYNTHASE COUPLING FACTOR B"/>
    <property type="match status" value="1"/>
</dbReference>
<dbReference type="SMART" id="SM00367">
    <property type="entry name" value="LRR_CC"/>
    <property type="match status" value="9"/>
</dbReference>
<gene>
    <name evidence="2" type="ORF">EC973_006545</name>
</gene>
<dbReference type="GO" id="GO:0005737">
    <property type="term" value="C:cytoplasm"/>
    <property type="evidence" value="ECO:0007669"/>
    <property type="project" value="TreeGrafter"/>
</dbReference>
<evidence type="ECO:0000256" key="1">
    <source>
        <dbReference type="SAM" id="MobiDB-lite"/>
    </source>
</evidence>
<feature type="region of interest" description="Disordered" evidence="1">
    <location>
        <begin position="132"/>
        <end position="151"/>
    </location>
</feature>
<proteinExistence type="predicted"/>
<protein>
    <submittedName>
        <fullName evidence="2">Uncharacterized protein</fullName>
    </submittedName>
</protein>
<keyword evidence="3" id="KW-1185">Reference proteome</keyword>
<organism evidence="2 3">
    <name type="scientific">Apophysomyces ossiformis</name>
    <dbReference type="NCBI Taxonomy" id="679940"/>
    <lineage>
        <taxon>Eukaryota</taxon>
        <taxon>Fungi</taxon>
        <taxon>Fungi incertae sedis</taxon>
        <taxon>Mucoromycota</taxon>
        <taxon>Mucoromycotina</taxon>
        <taxon>Mucoromycetes</taxon>
        <taxon>Mucorales</taxon>
        <taxon>Mucorineae</taxon>
        <taxon>Mucoraceae</taxon>
        <taxon>Apophysomyces</taxon>
    </lineage>
</organism>
<dbReference type="InterPro" id="IPR050648">
    <property type="entry name" value="F-box_LRR-repeat"/>
</dbReference>
<name>A0A8H7ERJ8_9FUNG</name>
<feature type="compositionally biased region" description="Polar residues" evidence="1">
    <location>
        <begin position="21"/>
        <end position="31"/>
    </location>
</feature>
<evidence type="ECO:0000313" key="3">
    <source>
        <dbReference type="Proteomes" id="UP000605846"/>
    </source>
</evidence>
<feature type="region of interest" description="Disordered" evidence="1">
    <location>
        <begin position="1"/>
        <end position="100"/>
    </location>
</feature>
<dbReference type="Gene3D" id="3.80.10.10">
    <property type="entry name" value="Ribonuclease Inhibitor"/>
    <property type="match status" value="2"/>
</dbReference>
<dbReference type="SUPFAM" id="SSF52047">
    <property type="entry name" value="RNI-like"/>
    <property type="match status" value="1"/>
</dbReference>